<dbReference type="EMBL" id="JARQWQ010000010">
    <property type="protein sequence ID" value="KAK2569448.1"/>
    <property type="molecule type" value="Genomic_DNA"/>
</dbReference>
<keyword evidence="8" id="KW-0472">Membrane</keyword>
<keyword evidence="5 9" id="KW-0735">Signal-anchor</keyword>
<comment type="similarity">
    <text evidence="2 9">Belongs to the chondroitin N-acetylgalactosaminyltransferase family.</text>
</comment>
<dbReference type="SUPFAM" id="SSF53448">
    <property type="entry name" value="Nucleotide-diphospho-sugar transferases"/>
    <property type="match status" value="1"/>
</dbReference>
<accession>A0AAD9VCG7</accession>
<dbReference type="GO" id="GO:0008376">
    <property type="term" value="F:acetylgalactosaminyltransferase activity"/>
    <property type="evidence" value="ECO:0007669"/>
    <property type="project" value="InterPro"/>
</dbReference>
<dbReference type="PANTHER" id="PTHR12369">
    <property type="entry name" value="CHONDROITIN SYNTHASE"/>
    <property type="match status" value="1"/>
</dbReference>
<dbReference type="InterPro" id="IPR029044">
    <property type="entry name" value="Nucleotide-diphossugar_trans"/>
</dbReference>
<protein>
    <recommendedName>
        <fullName evidence="9">Hexosyltransferase</fullName>
        <ecNumber evidence="9">2.4.1.-</ecNumber>
    </recommendedName>
</protein>
<proteinExistence type="inferred from homology"/>
<keyword evidence="3 9" id="KW-0808">Transferase</keyword>
<evidence type="ECO:0000256" key="5">
    <source>
        <dbReference type="ARBA" id="ARBA00022968"/>
    </source>
</evidence>
<keyword evidence="6" id="KW-1133">Transmembrane helix</keyword>
<comment type="subcellular location">
    <subcellularLocation>
        <location evidence="1 9">Golgi apparatus</location>
        <location evidence="1 9">Golgi stack membrane</location>
        <topology evidence="1 9">Single-pass type II membrane protein</topology>
    </subcellularLocation>
</comment>
<keyword evidence="7 9" id="KW-0333">Golgi apparatus</keyword>
<organism evidence="11 12">
    <name type="scientific">Acropora cervicornis</name>
    <name type="common">Staghorn coral</name>
    <dbReference type="NCBI Taxonomy" id="6130"/>
    <lineage>
        <taxon>Eukaryota</taxon>
        <taxon>Metazoa</taxon>
        <taxon>Cnidaria</taxon>
        <taxon>Anthozoa</taxon>
        <taxon>Hexacorallia</taxon>
        <taxon>Scleractinia</taxon>
        <taxon>Astrocoeniina</taxon>
        <taxon>Acroporidae</taxon>
        <taxon>Acropora</taxon>
    </lineage>
</organism>
<dbReference type="Gene3D" id="3.90.182.10">
    <property type="entry name" value="Toxin - Anthrax Protective Antigen,domain 1"/>
    <property type="match status" value="1"/>
</dbReference>
<dbReference type="Pfam" id="PF07691">
    <property type="entry name" value="PA14"/>
    <property type="match status" value="1"/>
</dbReference>
<evidence type="ECO:0000313" key="11">
    <source>
        <dbReference type="EMBL" id="KAK2569448.1"/>
    </source>
</evidence>
<dbReference type="Gene3D" id="3.90.550.10">
    <property type="entry name" value="Spore Coat Polysaccharide Biosynthesis Protein SpsA, Chain A"/>
    <property type="match status" value="1"/>
</dbReference>
<dbReference type="InterPro" id="IPR037524">
    <property type="entry name" value="PA14/GLEYA"/>
</dbReference>
<gene>
    <name evidence="11" type="ORF">P5673_006382</name>
</gene>
<keyword evidence="4" id="KW-0812">Transmembrane</keyword>
<evidence type="ECO:0000256" key="1">
    <source>
        <dbReference type="ARBA" id="ARBA00004447"/>
    </source>
</evidence>
<dbReference type="InterPro" id="IPR008428">
    <property type="entry name" value="Chond_GalNAc"/>
</dbReference>
<dbReference type="SUPFAM" id="SSF56988">
    <property type="entry name" value="Anthrax protective antigen"/>
    <property type="match status" value="1"/>
</dbReference>
<comment type="caution">
    <text evidence="11">The sequence shown here is derived from an EMBL/GenBank/DDBJ whole genome shotgun (WGS) entry which is preliminary data.</text>
</comment>
<evidence type="ECO:0000313" key="12">
    <source>
        <dbReference type="Proteomes" id="UP001249851"/>
    </source>
</evidence>
<evidence type="ECO:0000256" key="9">
    <source>
        <dbReference type="RuleBase" id="RU364016"/>
    </source>
</evidence>
<keyword evidence="12" id="KW-1185">Reference proteome</keyword>
<evidence type="ECO:0000259" key="10">
    <source>
        <dbReference type="PROSITE" id="PS51820"/>
    </source>
</evidence>
<dbReference type="PANTHER" id="PTHR12369:SF5">
    <property type="entry name" value="HEXOSYLTRANSFERASE"/>
    <property type="match status" value="1"/>
</dbReference>
<dbReference type="EC" id="2.4.1.-" evidence="9"/>
<reference evidence="11" key="2">
    <citation type="journal article" date="2023" name="Science">
        <title>Genomic signatures of disease resistance in endangered staghorn corals.</title>
        <authorList>
            <person name="Vollmer S.V."/>
            <person name="Selwyn J.D."/>
            <person name="Despard B.A."/>
            <person name="Roesel C.L."/>
        </authorList>
    </citation>
    <scope>NUCLEOTIDE SEQUENCE</scope>
    <source>
        <strain evidence="11">K2</strain>
    </source>
</reference>
<evidence type="ECO:0000256" key="6">
    <source>
        <dbReference type="ARBA" id="ARBA00022989"/>
    </source>
</evidence>
<sequence length="634" mass="73560">MKLQTLKLALVFGSFLLVLIIIVSDLCLLGRYECFGGFREIDSTKDISSFFKHFLFQEPLDLLEKDENISSRGLNQHVWDKNCLKTIESLCNFPVFPNAPDKRQVIYRTEITEPKDSTTDAHRIFGFVQPNLTGDYQFAVASNGYAEVWLSESANWSTATATGRTFNVSSKQISSRIYLKAETRYYIEIVYALGIQSKGEYFLRVSWKQPQESNFVVIESNFLFPFKNDTEAGKQKMYDDELPNAKSCNKDGANQGYKNKHLTMDQKKIPFLEHTSVSKVLPSCEYRPSYLPDAATLKGFRQYHGVYKHVKGIHTFPFSFPEGIVLESEHEVYSFDQFPLQEEEAWSVVERYMDSLKKSYFGRYTLHSITRVVKKEDQQKGARYLIEVILTHLLSGKKYNLAEYVFQPKGNNLSMCYPQGMQWNKTTDVYLILTAKNLGRWVHHFIKNMEKIVQETNDEHLHVIIYDFDSRDIDIKRAFQRSILKNYHYITKPGKYSRVTSFKEAIESVKNPDSIVVTIDMHLDIGRQFIEEIRKHCLKGKTVYAPEIVFLNCGGSSSKPKGSWYHASYGTIAMYKQDWDNFGGFSPEFLRKTTWGGEDWNIIDNAVKGSLEIERNRLPWVYHYHHVKTGMWSN</sequence>
<evidence type="ECO:0000256" key="2">
    <source>
        <dbReference type="ARBA" id="ARBA00009239"/>
    </source>
</evidence>
<evidence type="ECO:0000256" key="3">
    <source>
        <dbReference type="ARBA" id="ARBA00022679"/>
    </source>
</evidence>
<dbReference type="InterPro" id="IPR051227">
    <property type="entry name" value="CS_glycosyltransferase"/>
</dbReference>
<name>A0AAD9VCG7_ACRCE</name>
<evidence type="ECO:0000256" key="4">
    <source>
        <dbReference type="ARBA" id="ARBA00022692"/>
    </source>
</evidence>
<evidence type="ECO:0000256" key="8">
    <source>
        <dbReference type="ARBA" id="ARBA00023136"/>
    </source>
</evidence>
<feature type="domain" description="PA14" evidence="10">
    <location>
        <begin position="69"/>
        <end position="221"/>
    </location>
</feature>
<dbReference type="GO" id="GO:0032580">
    <property type="term" value="C:Golgi cisterna membrane"/>
    <property type="evidence" value="ECO:0007669"/>
    <property type="project" value="UniProtKB-SubCell"/>
</dbReference>
<dbReference type="InterPro" id="IPR011658">
    <property type="entry name" value="PA14_dom"/>
</dbReference>
<dbReference type="Pfam" id="PF05679">
    <property type="entry name" value="CHGN"/>
    <property type="match status" value="1"/>
</dbReference>
<dbReference type="AlphaFoldDB" id="A0AAD9VCG7"/>
<dbReference type="PROSITE" id="PS51820">
    <property type="entry name" value="PA14"/>
    <property type="match status" value="1"/>
</dbReference>
<dbReference type="Proteomes" id="UP001249851">
    <property type="component" value="Unassembled WGS sequence"/>
</dbReference>
<evidence type="ECO:0000256" key="7">
    <source>
        <dbReference type="ARBA" id="ARBA00023034"/>
    </source>
</evidence>
<reference evidence="11" key="1">
    <citation type="journal article" date="2023" name="G3 (Bethesda)">
        <title>Whole genome assembly and annotation of the endangered Caribbean coral Acropora cervicornis.</title>
        <authorList>
            <person name="Selwyn J.D."/>
            <person name="Vollmer S.V."/>
        </authorList>
    </citation>
    <scope>NUCLEOTIDE SEQUENCE</scope>
    <source>
        <strain evidence="11">K2</strain>
    </source>
</reference>